<proteinExistence type="predicted"/>
<dbReference type="PANTHER" id="PTHR24198">
    <property type="entry name" value="ANKYRIN REPEAT AND PROTEIN KINASE DOMAIN-CONTAINING PROTEIN"/>
    <property type="match status" value="1"/>
</dbReference>
<dbReference type="PROSITE" id="PS50088">
    <property type="entry name" value="ANK_REPEAT"/>
    <property type="match status" value="1"/>
</dbReference>
<gene>
    <name evidence="4" type="ORF">M9Y10_033859</name>
</gene>
<evidence type="ECO:0000256" key="3">
    <source>
        <dbReference type="PROSITE-ProRule" id="PRU00023"/>
    </source>
</evidence>
<evidence type="ECO:0000256" key="2">
    <source>
        <dbReference type="ARBA" id="ARBA00023043"/>
    </source>
</evidence>
<keyword evidence="2 3" id="KW-0040">ANK repeat</keyword>
<dbReference type="Pfam" id="PF00023">
    <property type="entry name" value="Ank"/>
    <property type="match status" value="1"/>
</dbReference>
<accession>A0ABR2KGG8</accession>
<evidence type="ECO:0008006" key="6">
    <source>
        <dbReference type="Google" id="ProtNLM"/>
    </source>
</evidence>
<protein>
    <recommendedName>
        <fullName evidence="6">Ankyrin repeat protein</fullName>
    </recommendedName>
</protein>
<sequence length="148" mass="17029">MCYLSPLLFAIDHNQIEIIQLLLSNEFIKISGKIDIYSRSKKTTVLGDEIEIFEQTALYMSIEKQNINAIKLLLARPDININEKSFHRSGNNQMEEKASLHLAVEIGNLEIIKLLLEKKDIDVNIEDSHGKKPIDYSENYEIKQLLSK</sequence>
<evidence type="ECO:0000313" key="4">
    <source>
        <dbReference type="EMBL" id="KAK8889115.1"/>
    </source>
</evidence>
<dbReference type="InterPro" id="IPR002110">
    <property type="entry name" value="Ankyrin_rpt"/>
</dbReference>
<name>A0ABR2KGG8_9EUKA</name>
<dbReference type="SUPFAM" id="SSF48403">
    <property type="entry name" value="Ankyrin repeat"/>
    <property type="match status" value="1"/>
</dbReference>
<reference evidence="4 5" key="1">
    <citation type="submission" date="2024-04" db="EMBL/GenBank/DDBJ databases">
        <title>Tritrichomonas musculus Genome.</title>
        <authorList>
            <person name="Alves-Ferreira E."/>
            <person name="Grigg M."/>
            <person name="Lorenzi H."/>
            <person name="Galac M."/>
        </authorList>
    </citation>
    <scope>NUCLEOTIDE SEQUENCE [LARGE SCALE GENOMIC DNA]</scope>
    <source>
        <strain evidence="4 5">EAF2021</strain>
    </source>
</reference>
<dbReference type="Proteomes" id="UP001470230">
    <property type="component" value="Unassembled WGS sequence"/>
</dbReference>
<dbReference type="PANTHER" id="PTHR24198:SF165">
    <property type="entry name" value="ANKYRIN REPEAT-CONTAINING PROTEIN-RELATED"/>
    <property type="match status" value="1"/>
</dbReference>
<keyword evidence="5" id="KW-1185">Reference proteome</keyword>
<dbReference type="SMART" id="SM00248">
    <property type="entry name" value="ANK"/>
    <property type="match status" value="3"/>
</dbReference>
<dbReference type="InterPro" id="IPR036770">
    <property type="entry name" value="Ankyrin_rpt-contain_sf"/>
</dbReference>
<dbReference type="PROSITE" id="PS50297">
    <property type="entry name" value="ANK_REP_REGION"/>
    <property type="match status" value="1"/>
</dbReference>
<evidence type="ECO:0000313" key="5">
    <source>
        <dbReference type="Proteomes" id="UP001470230"/>
    </source>
</evidence>
<evidence type="ECO:0000256" key="1">
    <source>
        <dbReference type="ARBA" id="ARBA00022737"/>
    </source>
</evidence>
<comment type="caution">
    <text evidence="4">The sequence shown here is derived from an EMBL/GenBank/DDBJ whole genome shotgun (WGS) entry which is preliminary data.</text>
</comment>
<keyword evidence="1" id="KW-0677">Repeat</keyword>
<organism evidence="4 5">
    <name type="scientific">Tritrichomonas musculus</name>
    <dbReference type="NCBI Taxonomy" id="1915356"/>
    <lineage>
        <taxon>Eukaryota</taxon>
        <taxon>Metamonada</taxon>
        <taxon>Parabasalia</taxon>
        <taxon>Tritrichomonadida</taxon>
        <taxon>Tritrichomonadidae</taxon>
        <taxon>Tritrichomonas</taxon>
    </lineage>
</organism>
<dbReference type="EMBL" id="JAPFFF010000005">
    <property type="protein sequence ID" value="KAK8889115.1"/>
    <property type="molecule type" value="Genomic_DNA"/>
</dbReference>
<feature type="repeat" description="ANK" evidence="3">
    <location>
        <begin position="95"/>
        <end position="128"/>
    </location>
</feature>
<dbReference type="Gene3D" id="1.25.40.20">
    <property type="entry name" value="Ankyrin repeat-containing domain"/>
    <property type="match status" value="1"/>
</dbReference>